<dbReference type="PROSITE" id="PS50893">
    <property type="entry name" value="ABC_TRANSPORTER_2"/>
    <property type="match status" value="1"/>
</dbReference>
<evidence type="ECO:0000256" key="8">
    <source>
        <dbReference type="ARBA" id="ARBA00023136"/>
    </source>
</evidence>
<evidence type="ECO:0000313" key="12">
    <source>
        <dbReference type="EMBL" id="ABJ81727.1"/>
    </source>
</evidence>
<dbReference type="OrthoDB" id="9806127at2"/>
<evidence type="ECO:0000256" key="1">
    <source>
        <dbReference type="ARBA" id="ARBA00004651"/>
    </source>
</evidence>
<dbReference type="eggNOG" id="COG1132">
    <property type="taxonomic scope" value="Bacteria"/>
</dbReference>
<feature type="transmembrane region" description="Helical" evidence="9">
    <location>
        <begin position="35"/>
        <end position="55"/>
    </location>
</feature>
<dbReference type="Pfam" id="PF00005">
    <property type="entry name" value="ABC_tran"/>
    <property type="match status" value="1"/>
</dbReference>
<feature type="domain" description="ABC transmembrane type-1" evidence="11">
    <location>
        <begin position="42"/>
        <end position="329"/>
    </location>
</feature>
<keyword evidence="6" id="KW-0067">ATP-binding</keyword>
<dbReference type="InterPro" id="IPR027417">
    <property type="entry name" value="P-loop_NTPase"/>
</dbReference>
<dbReference type="SUPFAM" id="SSF90123">
    <property type="entry name" value="ABC transporter transmembrane region"/>
    <property type="match status" value="1"/>
</dbReference>
<keyword evidence="2" id="KW-0813">Transport</keyword>
<evidence type="ECO:0000259" key="10">
    <source>
        <dbReference type="PROSITE" id="PS50893"/>
    </source>
</evidence>
<dbReference type="PANTHER" id="PTHR43394">
    <property type="entry name" value="ATP-DEPENDENT PERMEASE MDL1, MITOCHONDRIAL"/>
    <property type="match status" value="1"/>
</dbReference>
<evidence type="ECO:0000256" key="3">
    <source>
        <dbReference type="ARBA" id="ARBA00022475"/>
    </source>
</evidence>
<dbReference type="Gene3D" id="3.40.50.300">
    <property type="entry name" value="P-loop containing nucleotide triphosphate hydrolases"/>
    <property type="match status" value="1"/>
</dbReference>
<sequence>MDPSEEDKGAEPSVWQERITALKNLPGVMKLVWQAAPWLVTGGVAFRFVAALIPLGMLTVSRRIIDTVNIKGTAPPNAASDLWPLLWIEFGLAAGSLVLTRAIDYFDTRLADQFTHHISLQVMQKSAQLDLAYFEDAKFYDKLERARVQATDRVAILTVLGSMFQRSISLFALASAVIWYSPWLFGVLFVCVLPVFAGESHFVFLGYSLAHTLTPVRRELDYLRVLGSSRESAKEIKMFSLAEHLVSRYRVLSQKVIDSNRVLMRRRFRWGAAFATLSVCGYYGGYAYLVFQTMNGNLTIGTLTLLAGAISGANTELQTVFSLFSNVSEQSLFLTDLLVFLKQPGRMGSGAQSLPAPRPIRDGVEFRGVSFHYPGSDRLVLNDLTFRIGVGERVALVGENGQGKTTLVKLMTRLYDPTGGAIFLDGVDLREYRVDELRHEIGVIFQDFFRYDMAMRENIGVGKVELLGNDSALWDAAKRSKVEETIAELPAGLNQMLGRRFEGGVDLSGGQWQRVALARAYLRDAQILILDEPTASLDAAAEAEVFKDFAELTRGRIALLISHRFSTVRTADRIVVLTGGRIAEEGTHDELLASPGIYARLFEMQAANYR</sequence>
<evidence type="ECO:0000256" key="9">
    <source>
        <dbReference type="SAM" id="Phobius"/>
    </source>
</evidence>
<dbReference type="Gene3D" id="1.20.1560.10">
    <property type="entry name" value="ABC transporter type 1, transmembrane domain"/>
    <property type="match status" value="1"/>
</dbReference>
<dbReference type="GO" id="GO:0005524">
    <property type="term" value="F:ATP binding"/>
    <property type="evidence" value="ECO:0007669"/>
    <property type="project" value="UniProtKB-KW"/>
</dbReference>
<evidence type="ECO:0000256" key="2">
    <source>
        <dbReference type="ARBA" id="ARBA00022448"/>
    </source>
</evidence>
<dbReference type="InterPro" id="IPR011527">
    <property type="entry name" value="ABC1_TM_dom"/>
</dbReference>
<evidence type="ECO:0000256" key="4">
    <source>
        <dbReference type="ARBA" id="ARBA00022692"/>
    </source>
</evidence>
<evidence type="ECO:0000256" key="7">
    <source>
        <dbReference type="ARBA" id="ARBA00022989"/>
    </source>
</evidence>
<dbReference type="STRING" id="234267.Acid_0728"/>
<dbReference type="InterPro" id="IPR017871">
    <property type="entry name" value="ABC_transporter-like_CS"/>
</dbReference>
<organism evidence="12">
    <name type="scientific">Solibacter usitatus (strain Ellin6076)</name>
    <dbReference type="NCBI Taxonomy" id="234267"/>
    <lineage>
        <taxon>Bacteria</taxon>
        <taxon>Pseudomonadati</taxon>
        <taxon>Acidobacteriota</taxon>
        <taxon>Terriglobia</taxon>
        <taxon>Bryobacterales</taxon>
        <taxon>Solibacteraceae</taxon>
        <taxon>Candidatus Solibacter</taxon>
    </lineage>
</organism>
<feature type="domain" description="ABC transporter" evidence="10">
    <location>
        <begin position="364"/>
        <end position="604"/>
    </location>
</feature>
<dbReference type="PROSITE" id="PS50929">
    <property type="entry name" value="ABC_TM1F"/>
    <property type="match status" value="1"/>
</dbReference>
<evidence type="ECO:0000256" key="6">
    <source>
        <dbReference type="ARBA" id="ARBA00022840"/>
    </source>
</evidence>
<keyword evidence="5" id="KW-0547">Nucleotide-binding</keyword>
<dbReference type="InterPro" id="IPR039421">
    <property type="entry name" value="Type_1_exporter"/>
</dbReference>
<dbReference type="PANTHER" id="PTHR43394:SF1">
    <property type="entry name" value="ATP-BINDING CASSETTE SUB-FAMILY B MEMBER 10, MITOCHONDRIAL"/>
    <property type="match status" value="1"/>
</dbReference>
<keyword evidence="7 9" id="KW-1133">Transmembrane helix</keyword>
<comment type="subcellular location">
    <subcellularLocation>
        <location evidence="1">Cell membrane</location>
        <topology evidence="1">Multi-pass membrane protein</topology>
    </subcellularLocation>
</comment>
<dbReference type="PROSITE" id="PS00211">
    <property type="entry name" value="ABC_TRANSPORTER_1"/>
    <property type="match status" value="1"/>
</dbReference>
<feature type="transmembrane region" description="Helical" evidence="9">
    <location>
        <begin position="270"/>
        <end position="291"/>
    </location>
</feature>
<dbReference type="KEGG" id="sus:Acid_0728"/>
<evidence type="ECO:0000256" key="5">
    <source>
        <dbReference type="ARBA" id="ARBA00022741"/>
    </source>
</evidence>
<evidence type="ECO:0000259" key="11">
    <source>
        <dbReference type="PROSITE" id="PS50929"/>
    </source>
</evidence>
<accession>Q02B39</accession>
<dbReference type="GO" id="GO:0016887">
    <property type="term" value="F:ATP hydrolysis activity"/>
    <property type="evidence" value="ECO:0007669"/>
    <property type="project" value="InterPro"/>
</dbReference>
<dbReference type="EMBL" id="CP000473">
    <property type="protein sequence ID" value="ABJ81727.1"/>
    <property type="molecule type" value="Genomic_DNA"/>
</dbReference>
<dbReference type="InterPro" id="IPR003593">
    <property type="entry name" value="AAA+_ATPase"/>
</dbReference>
<dbReference type="InterPro" id="IPR003439">
    <property type="entry name" value="ABC_transporter-like_ATP-bd"/>
</dbReference>
<dbReference type="FunFam" id="3.40.50.300:FF:000221">
    <property type="entry name" value="Multidrug ABC transporter ATP-binding protein"/>
    <property type="match status" value="1"/>
</dbReference>
<dbReference type="HOGENOM" id="CLU_000604_84_3_0"/>
<dbReference type="GO" id="GO:0015421">
    <property type="term" value="F:ABC-type oligopeptide transporter activity"/>
    <property type="evidence" value="ECO:0007669"/>
    <property type="project" value="TreeGrafter"/>
</dbReference>
<gene>
    <name evidence="12" type="ordered locus">Acid_0728</name>
</gene>
<dbReference type="AlphaFoldDB" id="Q02B39"/>
<feature type="transmembrane region" description="Helical" evidence="9">
    <location>
        <begin position="186"/>
        <end position="210"/>
    </location>
</feature>
<dbReference type="SMART" id="SM00382">
    <property type="entry name" value="AAA"/>
    <property type="match status" value="1"/>
</dbReference>
<keyword evidence="3" id="KW-1003">Cell membrane</keyword>
<reference evidence="12" key="1">
    <citation type="submission" date="2006-10" db="EMBL/GenBank/DDBJ databases">
        <title>Complete sequence of Solibacter usitatus Ellin6076.</title>
        <authorList>
            <consortium name="US DOE Joint Genome Institute"/>
            <person name="Copeland A."/>
            <person name="Lucas S."/>
            <person name="Lapidus A."/>
            <person name="Barry K."/>
            <person name="Detter J.C."/>
            <person name="Glavina del Rio T."/>
            <person name="Hammon N."/>
            <person name="Israni S."/>
            <person name="Dalin E."/>
            <person name="Tice H."/>
            <person name="Pitluck S."/>
            <person name="Thompson L.S."/>
            <person name="Brettin T."/>
            <person name="Bruce D."/>
            <person name="Han C."/>
            <person name="Tapia R."/>
            <person name="Gilna P."/>
            <person name="Schmutz J."/>
            <person name="Larimer F."/>
            <person name="Land M."/>
            <person name="Hauser L."/>
            <person name="Kyrpides N."/>
            <person name="Mikhailova N."/>
            <person name="Janssen P.H."/>
            <person name="Kuske C.R."/>
            <person name="Richardson P."/>
        </authorList>
    </citation>
    <scope>NUCLEOTIDE SEQUENCE</scope>
    <source>
        <strain evidence="12">Ellin6076</strain>
    </source>
</reference>
<feature type="transmembrane region" description="Helical" evidence="9">
    <location>
        <begin position="154"/>
        <end position="180"/>
    </location>
</feature>
<dbReference type="SUPFAM" id="SSF52540">
    <property type="entry name" value="P-loop containing nucleoside triphosphate hydrolases"/>
    <property type="match status" value="1"/>
</dbReference>
<keyword evidence="4 9" id="KW-0812">Transmembrane</keyword>
<dbReference type="GO" id="GO:0005886">
    <property type="term" value="C:plasma membrane"/>
    <property type="evidence" value="ECO:0007669"/>
    <property type="project" value="UniProtKB-SubCell"/>
</dbReference>
<protein>
    <submittedName>
        <fullName evidence="12">ABC transporter related</fullName>
    </submittedName>
</protein>
<keyword evidence="8 9" id="KW-0472">Membrane</keyword>
<proteinExistence type="predicted"/>
<name>Q02B39_SOLUE</name>
<dbReference type="InterPro" id="IPR036640">
    <property type="entry name" value="ABC1_TM_sf"/>
</dbReference>
<dbReference type="InParanoid" id="Q02B39"/>